<dbReference type="InterPro" id="IPR052918">
    <property type="entry name" value="Motility_Chemotaxis_Reg"/>
</dbReference>
<dbReference type="PANTHER" id="PTHR35580">
    <property type="entry name" value="CELL SURFACE GLYCOPROTEIN (S-LAYER PROTEIN)-LIKE PROTEIN"/>
    <property type="match status" value="1"/>
</dbReference>
<evidence type="ECO:0000313" key="3">
    <source>
        <dbReference type="Proteomes" id="UP000297762"/>
    </source>
</evidence>
<dbReference type="InterPro" id="IPR011042">
    <property type="entry name" value="6-blade_b-propeller_TolB-like"/>
</dbReference>
<dbReference type="SUPFAM" id="SSF63829">
    <property type="entry name" value="Calcium-dependent phosphotriesterase"/>
    <property type="match status" value="1"/>
</dbReference>
<evidence type="ECO:0000313" key="2">
    <source>
        <dbReference type="EMBL" id="TGL64221.1"/>
    </source>
</evidence>
<gene>
    <name evidence="2" type="ORF">EHQ64_02480</name>
</gene>
<feature type="compositionally biased region" description="Gly residues" evidence="1">
    <location>
        <begin position="16"/>
        <end position="27"/>
    </location>
</feature>
<feature type="region of interest" description="Disordered" evidence="1">
    <location>
        <begin position="1"/>
        <end position="49"/>
    </location>
</feature>
<dbReference type="EMBL" id="RQGF01000008">
    <property type="protein sequence ID" value="TGL64221.1"/>
    <property type="molecule type" value="Genomic_DNA"/>
</dbReference>
<dbReference type="Gene3D" id="2.120.10.30">
    <property type="entry name" value="TolB, C-terminal domain"/>
    <property type="match status" value="2"/>
</dbReference>
<name>A0A4R9KDM5_9LEPT</name>
<evidence type="ECO:0008006" key="4">
    <source>
        <dbReference type="Google" id="ProtNLM"/>
    </source>
</evidence>
<protein>
    <recommendedName>
        <fullName evidence="4">Beta-propeller repeat protein</fullName>
    </recommendedName>
</protein>
<dbReference type="AlphaFoldDB" id="A0A4R9KDM5"/>
<sequence>MALPFLSGNSSESGNNSGGGDGGGGSSGPEECLNQTAADPIGTDDTDPESIFKDHSGNIYLAGQSTNDLGGNSVNSYKNAFVIKYRSGDLCKEWITVLDDPSGNGGSVNNVLADLNGNIYVLGLSFGAVKGVSCSGYPCTFLSKLNSSNGSVLWTKMFPEIFSKSKIALDPSGNIYWVGSIGGTFNGQPASGLNDAFIQKIEPNGDLSSVVRLGNAGTATIPYAVAIDSDGNIILAGQAGYALGEETSSVSNNMYVAKFDSSLALQWVRLSNFTNYFGQVGTLNVRGATTDASGNIYVLGDSSIDGSIDGQTSQGDGNIFTMKYNSSGTKQWTRLLGGLPGTPYAASEGITMGPSGNIYIVGRTSAYSFDSVLKIGNADVFATIYQPNGTKVSTNRFGTSGTTYFPIGVTYGGSGGVYFGTVISNASYDSKGQILSF</sequence>
<accession>A0A4R9KDM5</accession>
<comment type="caution">
    <text evidence="2">The sequence shown here is derived from an EMBL/GenBank/DDBJ whole genome shotgun (WGS) entry which is preliminary data.</text>
</comment>
<dbReference type="Proteomes" id="UP000297762">
    <property type="component" value="Unassembled WGS sequence"/>
</dbReference>
<organism evidence="2 3">
    <name type="scientific">Leptospira sarikeiensis</name>
    <dbReference type="NCBI Taxonomy" id="2484943"/>
    <lineage>
        <taxon>Bacteria</taxon>
        <taxon>Pseudomonadati</taxon>
        <taxon>Spirochaetota</taxon>
        <taxon>Spirochaetia</taxon>
        <taxon>Leptospirales</taxon>
        <taxon>Leptospiraceae</taxon>
        <taxon>Leptospira</taxon>
    </lineage>
</organism>
<evidence type="ECO:0000256" key="1">
    <source>
        <dbReference type="SAM" id="MobiDB-lite"/>
    </source>
</evidence>
<keyword evidence="3" id="KW-1185">Reference proteome</keyword>
<proteinExistence type="predicted"/>
<dbReference type="PANTHER" id="PTHR35580:SF1">
    <property type="entry name" value="PHYTASE-LIKE DOMAIN-CONTAINING PROTEIN"/>
    <property type="match status" value="1"/>
</dbReference>
<reference evidence="2" key="1">
    <citation type="journal article" date="2019" name="PLoS Negl. Trop. Dis.">
        <title>Revisiting the worldwide diversity of Leptospira species in the environment.</title>
        <authorList>
            <person name="Vincent A.T."/>
            <person name="Schiettekatte O."/>
            <person name="Bourhy P."/>
            <person name="Veyrier F.J."/>
            <person name="Picardeau M."/>
        </authorList>
    </citation>
    <scope>NUCLEOTIDE SEQUENCE [LARGE SCALE GENOMIC DNA]</scope>
    <source>
        <strain evidence="2">201702455</strain>
    </source>
</reference>